<evidence type="ECO:0000313" key="2">
    <source>
        <dbReference type="Proteomes" id="UP001152795"/>
    </source>
</evidence>
<gene>
    <name evidence="1" type="ORF">PACLA_8A052155</name>
</gene>
<dbReference type="Pfam" id="PF00024">
    <property type="entry name" value="PAN_1"/>
    <property type="match status" value="1"/>
</dbReference>
<proteinExistence type="predicted"/>
<dbReference type="Pfam" id="PF00059">
    <property type="entry name" value="Lectin_C"/>
    <property type="match status" value="1"/>
</dbReference>
<dbReference type="InterPro" id="IPR016186">
    <property type="entry name" value="C-type_lectin-like/link_sf"/>
</dbReference>
<protein>
    <submittedName>
        <fullName evidence="1">Uncharacterized protein</fullName>
    </submittedName>
</protein>
<dbReference type="OrthoDB" id="418245at2759"/>
<dbReference type="InterPro" id="IPR050111">
    <property type="entry name" value="C-type_lectin/snaclec_domain"/>
</dbReference>
<dbReference type="InterPro" id="IPR016187">
    <property type="entry name" value="CTDL_fold"/>
</dbReference>
<comment type="caution">
    <text evidence="1">The sequence shown here is derived from an EMBL/GenBank/DDBJ whole genome shotgun (WGS) entry which is preliminary data.</text>
</comment>
<dbReference type="InterPro" id="IPR001304">
    <property type="entry name" value="C-type_lectin-like"/>
</dbReference>
<name>A0A7D9EMI0_PARCT</name>
<dbReference type="SUPFAM" id="SSF56436">
    <property type="entry name" value="C-type lectin-like"/>
    <property type="match status" value="1"/>
</dbReference>
<organism evidence="1 2">
    <name type="scientific">Paramuricea clavata</name>
    <name type="common">Red gorgonian</name>
    <name type="synonym">Violescent sea-whip</name>
    <dbReference type="NCBI Taxonomy" id="317549"/>
    <lineage>
        <taxon>Eukaryota</taxon>
        <taxon>Metazoa</taxon>
        <taxon>Cnidaria</taxon>
        <taxon>Anthozoa</taxon>
        <taxon>Octocorallia</taxon>
        <taxon>Malacalcyonacea</taxon>
        <taxon>Plexauridae</taxon>
        <taxon>Paramuricea</taxon>
    </lineage>
</organism>
<dbReference type="InterPro" id="IPR003609">
    <property type="entry name" value="Pan_app"/>
</dbReference>
<dbReference type="CDD" id="cd00037">
    <property type="entry name" value="CLECT"/>
    <property type="match status" value="1"/>
</dbReference>
<dbReference type="SMART" id="SM00034">
    <property type="entry name" value="CLECT"/>
    <property type="match status" value="1"/>
</dbReference>
<dbReference type="Proteomes" id="UP001152795">
    <property type="component" value="Unassembled WGS sequence"/>
</dbReference>
<dbReference type="PANTHER" id="PTHR22803">
    <property type="entry name" value="MANNOSE, PHOSPHOLIPASE, LECTIN RECEPTOR RELATED"/>
    <property type="match status" value="1"/>
</dbReference>
<dbReference type="EMBL" id="CACRXK020008107">
    <property type="protein sequence ID" value="CAB4013995.1"/>
    <property type="molecule type" value="Genomic_DNA"/>
</dbReference>
<dbReference type="PROSITE" id="PS50948">
    <property type="entry name" value="PAN"/>
    <property type="match status" value="1"/>
</dbReference>
<keyword evidence="2" id="KW-1185">Reference proteome</keyword>
<evidence type="ECO:0000313" key="1">
    <source>
        <dbReference type="EMBL" id="CAB4013995.1"/>
    </source>
</evidence>
<sequence length="262" mass="29674">MNVNGWKFLSFVVVLQSLIISFVKAGQGQTGSCFSSSFSRAIGYILRGFLIGEMKVSTVIECKRRCVIGANCLSLNILRIADGRFVCHLNSKRKESGAKEQFVPHGVGEYYGLKNKRLCDDNSKTCDSATPWHAFNQSYFKFVPVALSFYDAMKSCREEKADLASTASEEEQRFVQKTFLETNPQAWGFNWLGLNDLTVEGILEWSDGSTVSYTRFAPNMPDTDEDDEHCFIMLKSNGNFVKKPCWYPQTFICETNYSLMFT</sequence>
<dbReference type="AlphaFoldDB" id="A0A7D9EMI0"/>
<accession>A0A7D9EMI0</accession>
<reference evidence="1" key="1">
    <citation type="submission" date="2020-04" db="EMBL/GenBank/DDBJ databases">
        <authorList>
            <person name="Alioto T."/>
            <person name="Alioto T."/>
            <person name="Gomez Garrido J."/>
        </authorList>
    </citation>
    <scope>NUCLEOTIDE SEQUENCE</scope>
    <source>
        <strain evidence="1">A484AB</strain>
    </source>
</reference>
<dbReference type="PROSITE" id="PS50041">
    <property type="entry name" value="C_TYPE_LECTIN_2"/>
    <property type="match status" value="1"/>
</dbReference>
<dbReference type="Gene3D" id="3.10.100.10">
    <property type="entry name" value="Mannose-Binding Protein A, subunit A"/>
    <property type="match status" value="1"/>
</dbReference>